<gene>
    <name evidence="2" type="ORF">CLUMA_CG003219</name>
</gene>
<accession>A0A1J1HNF6</accession>
<feature type="compositionally biased region" description="Basic and acidic residues" evidence="1">
    <location>
        <begin position="17"/>
        <end position="30"/>
    </location>
</feature>
<dbReference type="EMBL" id="CVRI01000012">
    <property type="protein sequence ID" value="CRK89483.1"/>
    <property type="molecule type" value="Genomic_DNA"/>
</dbReference>
<dbReference type="Proteomes" id="UP000183832">
    <property type="component" value="Unassembled WGS sequence"/>
</dbReference>
<evidence type="ECO:0000313" key="3">
    <source>
        <dbReference type="Proteomes" id="UP000183832"/>
    </source>
</evidence>
<name>A0A1J1HNF6_9DIPT</name>
<evidence type="ECO:0000256" key="1">
    <source>
        <dbReference type="SAM" id="MobiDB-lite"/>
    </source>
</evidence>
<organism evidence="2 3">
    <name type="scientific">Clunio marinus</name>
    <dbReference type="NCBI Taxonomy" id="568069"/>
    <lineage>
        <taxon>Eukaryota</taxon>
        <taxon>Metazoa</taxon>
        <taxon>Ecdysozoa</taxon>
        <taxon>Arthropoda</taxon>
        <taxon>Hexapoda</taxon>
        <taxon>Insecta</taxon>
        <taxon>Pterygota</taxon>
        <taxon>Neoptera</taxon>
        <taxon>Endopterygota</taxon>
        <taxon>Diptera</taxon>
        <taxon>Nematocera</taxon>
        <taxon>Chironomoidea</taxon>
        <taxon>Chironomidae</taxon>
        <taxon>Clunio</taxon>
    </lineage>
</organism>
<proteinExistence type="predicted"/>
<protein>
    <submittedName>
        <fullName evidence="2">CLUMA_CG003219, isoform A</fullName>
    </submittedName>
</protein>
<sequence length="119" mass="13686">MKNISHRVSNMKPANKQKQEKKTKVQDCARRTSQRTSTDSTRFMEMSLAALFYNIIVVNPPELRKYSHKAQLESSTSLINSRKINEITNIINNNNNSNINIKNVKRLKTSLATSQTYLD</sequence>
<dbReference type="AlphaFoldDB" id="A0A1J1HNF6"/>
<reference evidence="2 3" key="1">
    <citation type="submission" date="2015-04" db="EMBL/GenBank/DDBJ databases">
        <authorList>
            <person name="Syromyatnikov M.Y."/>
            <person name="Popov V.N."/>
        </authorList>
    </citation>
    <scope>NUCLEOTIDE SEQUENCE [LARGE SCALE GENOMIC DNA]</scope>
</reference>
<evidence type="ECO:0000313" key="2">
    <source>
        <dbReference type="EMBL" id="CRK89483.1"/>
    </source>
</evidence>
<feature type="region of interest" description="Disordered" evidence="1">
    <location>
        <begin position="1"/>
        <end position="40"/>
    </location>
</feature>
<keyword evidence="3" id="KW-1185">Reference proteome</keyword>